<sequence>MFEEKVPSKYRRPSMRPGLFSRQLVTGEKARKDDVPCLLGETSCVEWVDGFLSGGIHIQEDLPRPPDKTGETGETGKCLVAACAFGKAHH</sequence>
<organism evidence="1 2">
    <name type="scientific">Colletotrichum liriopes</name>
    <dbReference type="NCBI Taxonomy" id="708192"/>
    <lineage>
        <taxon>Eukaryota</taxon>
        <taxon>Fungi</taxon>
        <taxon>Dikarya</taxon>
        <taxon>Ascomycota</taxon>
        <taxon>Pezizomycotina</taxon>
        <taxon>Sordariomycetes</taxon>
        <taxon>Hypocreomycetidae</taxon>
        <taxon>Glomerellales</taxon>
        <taxon>Glomerellaceae</taxon>
        <taxon>Colletotrichum</taxon>
        <taxon>Colletotrichum spaethianum species complex</taxon>
    </lineage>
</organism>
<comment type="caution">
    <text evidence="1">The sequence shown here is derived from an EMBL/GenBank/DDBJ whole genome shotgun (WGS) entry which is preliminary data.</text>
</comment>
<dbReference type="EMBL" id="BPPX01000023">
    <property type="protein sequence ID" value="GJC86742.1"/>
    <property type="molecule type" value="Genomic_DNA"/>
</dbReference>
<evidence type="ECO:0000313" key="1">
    <source>
        <dbReference type="EMBL" id="GJC86742.1"/>
    </source>
</evidence>
<proteinExistence type="predicted"/>
<dbReference type="AlphaFoldDB" id="A0AA37LW63"/>
<evidence type="ECO:0000313" key="2">
    <source>
        <dbReference type="Proteomes" id="UP001055172"/>
    </source>
</evidence>
<dbReference type="Proteomes" id="UP001055172">
    <property type="component" value="Unassembled WGS sequence"/>
</dbReference>
<gene>
    <name evidence="1" type="ORF">ColLi_09580</name>
</gene>
<keyword evidence="2" id="KW-1185">Reference proteome</keyword>
<name>A0AA37LW63_9PEZI</name>
<protein>
    <submittedName>
        <fullName evidence="1">Uncharacterized protein</fullName>
    </submittedName>
</protein>
<reference evidence="1 2" key="1">
    <citation type="submission" date="2021-07" db="EMBL/GenBank/DDBJ databases">
        <title>Genome data of Colletotrichum spaethianum.</title>
        <authorList>
            <person name="Utami Y.D."/>
            <person name="Hiruma K."/>
        </authorList>
    </citation>
    <scope>NUCLEOTIDE SEQUENCE [LARGE SCALE GENOMIC DNA]</scope>
    <source>
        <strain evidence="1 2">MAFF 242679</strain>
    </source>
</reference>
<accession>A0AA37LW63</accession>